<feature type="transmembrane region" description="Helical" evidence="9">
    <location>
        <begin position="967"/>
        <end position="988"/>
    </location>
</feature>
<feature type="transmembrane region" description="Helical" evidence="9">
    <location>
        <begin position="12"/>
        <end position="31"/>
    </location>
</feature>
<reference evidence="11" key="4">
    <citation type="submission" date="2023-01" db="EMBL/GenBank/DDBJ databases">
        <title>Draft genome sequence of Aliivibrio sifiae strain NBRC 105001.</title>
        <authorList>
            <person name="Sun Q."/>
            <person name="Mori K."/>
        </authorList>
    </citation>
    <scope>NUCLEOTIDE SEQUENCE</scope>
    <source>
        <strain evidence="11">NBRC 105001</strain>
    </source>
</reference>
<dbReference type="EMBL" id="BSOU01000002">
    <property type="protein sequence ID" value="GLR73854.1"/>
    <property type="molecule type" value="Genomic_DNA"/>
</dbReference>
<dbReference type="InterPro" id="IPR004764">
    <property type="entry name" value="MdtF-like"/>
</dbReference>
<dbReference type="Pfam" id="PF00873">
    <property type="entry name" value="ACR_tran"/>
    <property type="match status" value="1"/>
</dbReference>
<evidence type="ECO:0000256" key="6">
    <source>
        <dbReference type="ARBA" id="ARBA00022692"/>
    </source>
</evidence>
<evidence type="ECO:0000256" key="1">
    <source>
        <dbReference type="ARBA" id="ARBA00004429"/>
    </source>
</evidence>
<dbReference type="SUPFAM" id="SSF82693">
    <property type="entry name" value="Multidrug efflux transporter AcrB pore domain, PN1, PN2, PC1 and PC2 subdomains"/>
    <property type="match status" value="4"/>
</dbReference>
<accession>A0A2S7X7A6</accession>
<dbReference type="Gene3D" id="3.30.70.1430">
    <property type="entry name" value="Multidrug efflux transporter AcrB pore domain"/>
    <property type="match status" value="2"/>
</dbReference>
<evidence type="ECO:0000256" key="7">
    <source>
        <dbReference type="ARBA" id="ARBA00022989"/>
    </source>
</evidence>
<dbReference type="InterPro" id="IPR001036">
    <property type="entry name" value="Acrflvin-R"/>
</dbReference>
<feature type="transmembrane region" description="Helical" evidence="9">
    <location>
        <begin position="1000"/>
        <end position="1026"/>
    </location>
</feature>
<dbReference type="InterPro" id="IPR000731">
    <property type="entry name" value="SSD"/>
</dbReference>
<dbReference type="GO" id="GO:0015562">
    <property type="term" value="F:efflux transmembrane transporter activity"/>
    <property type="evidence" value="ECO:0007669"/>
    <property type="project" value="InterPro"/>
</dbReference>
<keyword evidence="3 9" id="KW-0813">Transport</keyword>
<dbReference type="PRINTS" id="PR00702">
    <property type="entry name" value="ACRIFLAVINRP"/>
</dbReference>
<dbReference type="Proteomes" id="UP000239273">
    <property type="component" value="Unassembled WGS sequence"/>
</dbReference>
<feature type="transmembrane region" description="Helical" evidence="9">
    <location>
        <begin position="869"/>
        <end position="887"/>
    </location>
</feature>
<dbReference type="GO" id="GO:0042910">
    <property type="term" value="F:xenobiotic transmembrane transporter activity"/>
    <property type="evidence" value="ECO:0007669"/>
    <property type="project" value="TreeGrafter"/>
</dbReference>
<dbReference type="FunFam" id="1.20.1640.10:FF:000001">
    <property type="entry name" value="Efflux pump membrane transporter"/>
    <property type="match status" value="1"/>
</dbReference>
<keyword evidence="4" id="KW-1003">Cell membrane</keyword>
<comment type="subcellular location">
    <subcellularLocation>
        <location evidence="1 9">Cell inner membrane</location>
        <topology evidence="1 9">Multi-pass membrane protein</topology>
    </subcellularLocation>
</comment>
<dbReference type="AlphaFoldDB" id="A0A2S7X7A6"/>
<dbReference type="PANTHER" id="PTHR32063">
    <property type="match status" value="1"/>
</dbReference>
<feature type="transmembrane region" description="Helical" evidence="9">
    <location>
        <begin position="440"/>
        <end position="460"/>
    </location>
</feature>
<name>A0A2S7X7A6_9GAMM</name>
<dbReference type="NCBIfam" id="TIGR00915">
    <property type="entry name" value="2A0602"/>
    <property type="match status" value="1"/>
</dbReference>
<protein>
    <recommendedName>
        <fullName evidence="9">Efflux pump membrane transporter</fullName>
    </recommendedName>
</protein>
<feature type="transmembrane region" description="Helical" evidence="9">
    <location>
        <begin position="395"/>
        <end position="419"/>
    </location>
</feature>
<dbReference type="PANTHER" id="PTHR32063:SF24">
    <property type="entry name" value="CATION EFFLUX SYSTEM (ACRB_ACRD_ACRF FAMILY)"/>
    <property type="match status" value="1"/>
</dbReference>
<dbReference type="GO" id="GO:0005886">
    <property type="term" value="C:plasma membrane"/>
    <property type="evidence" value="ECO:0007669"/>
    <property type="project" value="UniProtKB-SubCell"/>
</dbReference>
<feature type="transmembrane region" description="Helical" evidence="9">
    <location>
        <begin position="368"/>
        <end position="389"/>
    </location>
</feature>
<feature type="transmembrane region" description="Helical" evidence="9">
    <location>
        <begin position="535"/>
        <end position="553"/>
    </location>
</feature>
<evidence type="ECO:0000313" key="11">
    <source>
        <dbReference type="EMBL" id="GLR73854.1"/>
    </source>
</evidence>
<dbReference type="Gene3D" id="3.30.70.1440">
    <property type="entry name" value="Multidrug efflux transporter AcrB pore domain"/>
    <property type="match status" value="1"/>
</dbReference>
<evidence type="ECO:0000259" key="10">
    <source>
        <dbReference type="PROSITE" id="PS50156"/>
    </source>
</evidence>
<keyword evidence="5 9" id="KW-0997">Cell inner membrane</keyword>
<evidence type="ECO:0000256" key="3">
    <source>
        <dbReference type="ARBA" id="ARBA00022448"/>
    </source>
</evidence>
<dbReference type="Gene3D" id="3.30.2090.10">
    <property type="entry name" value="Multidrug efflux transporter AcrB TolC docking domain, DN and DC subdomains"/>
    <property type="match status" value="2"/>
</dbReference>
<feature type="domain" description="SSD" evidence="10">
    <location>
        <begin position="371"/>
        <end position="497"/>
    </location>
</feature>
<dbReference type="SUPFAM" id="SSF82714">
    <property type="entry name" value="Multidrug efflux transporter AcrB TolC docking domain, DN and DC subdomains"/>
    <property type="match status" value="2"/>
</dbReference>
<keyword evidence="7 9" id="KW-1133">Transmembrane helix</keyword>
<evidence type="ECO:0000256" key="8">
    <source>
        <dbReference type="ARBA" id="ARBA00023136"/>
    </source>
</evidence>
<dbReference type="Gene3D" id="1.20.1640.10">
    <property type="entry name" value="Multidrug efflux transporter AcrB transmembrane domain"/>
    <property type="match status" value="2"/>
</dbReference>
<feature type="transmembrane region" description="Helical" evidence="9">
    <location>
        <begin position="922"/>
        <end position="946"/>
    </location>
</feature>
<reference evidence="12 13" key="2">
    <citation type="submission" date="2016-12" db="EMBL/GenBank/DDBJ databases">
        <title>Diversity of luminous bacteria.</title>
        <authorList>
            <person name="Yoshizawa S."/>
            <person name="Kogure K."/>
        </authorList>
    </citation>
    <scope>NUCLEOTIDE SEQUENCE [LARGE SCALE GENOMIC DNA]</scope>
    <source>
        <strain evidence="12 13">NBRC 105001</strain>
    </source>
</reference>
<keyword evidence="6 9" id="KW-0812">Transmembrane</keyword>
<reference evidence="11" key="1">
    <citation type="journal article" date="2014" name="Int. J. Syst. Evol. Microbiol.">
        <title>Complete genome of a new Firmicutes species belonging to the dominant human colonic microbiota ('Ruminococcus bicirculans') reveals two chromosomes and a selective capacity to utilize plant glucans.</title>
        <authorList>
            <consortium name="NISC Comparative Sequencing Program"/>
            <person name="Wegmann U."/>
            <person name="Louis P."/>
            <person name="Goesmann A."/>
            <person name="Henrissat B."/>
            <person name="Duncan S.H."/>
            <person name="Flint H.J."/>
        </authorList>
    </citation>
    <scope>NUCLEOTIDE SEQUENCE</scope>
    <source>
        <strain evidence="11">NBRC 105001</strain>
    </source>
</reference>
<dbReference type="OrthoDB" id="9757904at2"/>
<evidence type="ECO:0000313" key="13">
    <source>
        <dbReference type="Proteomes" id="UP000239273"/>
    </source>
</evidence>
<dbReference type="Gene3D" id="3.30.70.1320">
    <property type="entry name" value="Multidrug efflux transporter AcrB pore domain like"/>
    <property type="match status" value="1"/>
</dbReference>
<dbReference type="NCBIfam" id="NF000282">
    <property type="entry name" value="RND_permease_1"/>
    <property type="match status" value="1"/>
</dbReference>
<reference evidence="14" key="3">
    <citation type="journal article" date="2019" name="Int. J. Syst. Evol. Microbiol.">
        <title>The Global Catalogue of Microorganisms (GCM) 10K type strain sequencing project: providing services to taxonomists for standard genome sequencing and annotation.</title>
        <authorList>
            <consortium name="The Broad Institute Genomics Platform"/>
            <consortium name="The Broad Institute Genome Sequencing Center for Infectious Disease"/>
            <person name="Wu L."/>
            <person name="Ma J."/>
        </authorList>
    </citation>
    <scope>NUCLEOTIDE SEQUENCE [LARGE SCALE GENOMIC DNA]</scope>
    <source>
        <strain evidence="14">NBRC 105001</strain>
    </source>
</reference>
<sequence length="1038" mass="113279">MLSKFFIYRPKFALVISLVMTLMGLIALKILPIAEYPAISPTVIIVNTVYPGANASVVKKTVAQPLESKINGVEDMIYMSSNIGNDGSYSLRVYFRIGADGDMAQVRVNNLVSQATSTLPPEVKQIGVTVRKKSSDILGVVTLSSPKGTYDSIYLSNYADLNLVERLKRLEGMSDITLLGKKSYSMRIWLNPNKMSTLNLTSTDVIGAIKSQNIQVAAGKIGGMPAPDQQQNQYVLQTKGRLSTTAEFGGIVIRANKDGSIIRLSDVARIELGAQGYEADGQLNNQPAAVMALYQLPTANALDAMSKVKAAMKQYSKTFPNDLEYNIAYDSTEYVEASIDEVYETLIIAALLVALVVYVFLQNLRATAIPIIAIPVSIIATFAVMNMMGMTINTISLFGLILAIGIVVDDAIIVVENVERIIHEKHMKPIPATIEAMKEVTGPVLATTLILLAVFVPVALLPGISGKMFNQFAVTICVSVLISAINALTLSPALCGLILTDKHSEPVALLRVFNRGFEALTKKYQSLVGIMSKRLFLSSIVYMALIGTLAYTFSTVPTAFVPNEDKGAFMVEMRLPDSASLQRTIPILQDYTRDLLKIEGVEDVVSVSGFSLINMSAIPNAGMLIIKLDNWDQRKDPARHQQALMNKVRQMLNSIPNANALVFSTPAIRGMGSVDGFNFVLEDNLGRTPQELARTTQDFVAKINQLPEVARAFSIFRANVPQRFIDVDRDKAISMGIPLSDIFQTLQAQLGGAYISDFNIYGRSFQVKVQAEQEYRDSTDDINNLYVRSNTGKMVSLGTLVKIKPIFGPDSLMNYNLFGSATINGVPAPGYSSGDVVNAIEKLAENELQKGYSYEWSGMTYQEQEAGNAAPIAFALSLLFTYLFLVAQYESWSIPTAVMMAVPIAILGAIATLFALGQPFDLYVQIGIIILIGMSAKVAILIVEFAKVLREEKGYSIIDAAKEAARLRFRAVQMTAFAFIWGVFPLVIASGAGAESRHSLGYAVFGGMILSTLVGTIFTPVFFVAMQTLREKFNPKKE</sequence>
<dbReference type="GO" id="GO:0009636">
    <property type="term" value="P:response to toxic substance"/>
    <property type="evidence" value="ECO:0007669"/>
    <property type="project" value="UniProtKB-ARBA"/>
</dbReference>
<evidence type="ECO:0000256" key="9">
    <source>
        <dbReference type="RuleBase" id="RU364070"/>
    </source>
</evidence>
<keyword evidence="14" id="KW-1185">Reference proteome</keyword>
<evidence type="ECO:0000256" key="4">
    <source>
        <dbReference type="ARBA" id="ARBA00022475"/>
    </source>
</evidence>
<comment type="caution">
    <text evidence="12">The sequence shown here is derived from an EMBL/GenBank/DDBJ whole genome shotgun (WGS) entry which is preliminary data.</text>
</comment>
<comment type="similarity">
    <text evidence="2 9">Belongs to the resistance-nodulation-cell division (RND) (TC 2.A.6) family.</text>
</comment>
<evidence type="ECO:0000256" key="2">
    <source>
        <dbReference type="ARBA" id="ARBA00010942"/>
    </source>
</evidence>
<dbReference type="PROSITE" id="PS50156">
    <property type="entry name" value="SSD"/>
    <property type="match status" value="1"/>
</dbReference>
<dbReference type="InterPro" id="IPR027463">
    <property type="entry name" value="AcrB_DN_DC_subdom"/>
</dbReference>
<feature type="transmembrane region" description="Helical" evidence="9">
    <location>
        <begin position="472"/>
        <end position="499"/>
    </location>
</feature>
<evidence type="ECO:0000313" key="12">
    <source>
        <dbReference type="EMBL" id="PQJ87015.1"/>
    </source>
</evidence>
<evidence type="ECO:0000313" key="14">
    <source>
        <dbReference type="Proteomes" id="UP001156660"/>
    </source>
</evidence>
<gene>
    <name evidence="12" type="ORF">BTO23_12860</name>
    <name evidence="11" type="ORF">GCM10007855_07280</name>
</gene>
<organism evidence="12 13">
    <name type="scientific">Aliivibrio sifiae</name>
    <dbReference type="NCBI Taxonomy" id="566293"/>
    <lineage>
        <taxon>Bacteria</taxon>
        <taxon>Pseudomonadati</taxon>
        <taxon>Pseudomonadota</taxon>
        <taxon>Gammaproteobacteria</taxon>
        <taxon>Vibrionales</taxon>
        <taxon>Vibrionaceae</taxon>
        <taxon>Aliivibrio</taxon>
    </lineage>
</organism>
<evidence type="ECO:0000256" key="5">
    <source>
        <dbReference type="ARBA" id="ARBA00022519"/>
    </source>
</evidence>
<dbReference type="EMBL" id="MSCP01000002">
    <property type="protein sequence ID" value="PQJ87015.1"/>
    <property type="molecule type" value="Genomic_DNA"/>
</dbReference>
<feature type="transmembrane region" description="Helical" evidence="9">
    <location>
        <begin position="894"/>
        <end position="916"/>
    </location>
</feature>
<dbReference type="RefSeq" id="WP_105063718.1">
    <property type="nucleotide sequence ID" value="NZ_BSOU01000002.1"/>
</dbReference>
<feature type="transmembrane region" description="Helical" evidence="9">
    <location>
        <begin position="342"/>
        <end position="361"/>
    </location>
</feature>
<keyword evidence="8 9" id="KW-0472">Membrane</keyword>
<dbReference type="Proteomes" id="UP001156660">
    <property type="component" value="Unassembled WGS sequence"/>
</dbReference>
<dbReference type="SUPFAM" id="SSF82866">
    <property type="entry name" value="Multidrug efflux transporter AcrB transmembrane domain"/>
    <property type="match status" value="2"/>
</dbReference>
<proteinExistence type="inferred from homology"/>